<dbReference type="Proteomes" id="UP000840569">
    <property type="component" value="Unassembled WGS sequence"/>
</dbReference>
<feature type="region of interest" description="Disordered" evidence="1">
    <location>
        <begin position="43"/>
        <end position="65"/>
    </location>
</feature>
<evidence type="ECO:0000313" key="2">
    <source>
        <dbReference type="EMBL" id="EAD8145581.1"/>
    </source>
</evidence>
<dbReference type="AlphaFoldDB" id="A0A463CSG3"/>
<reference evidence="3 6" key="3">
    <citation type="submission" date="2019-03" db="EMBL/GenBank/DDBJ databases">
        <authorList>
            <person name="Ashton P.M."/>
            <person name="Dallman T."/>
            <person name="Nair S."/>
            <person name="De Pinna E."/>
            <person name="Peters T."/>
            <person name="Grant K."/>
        </authorList>
    </citation>
    <scope>NUCLEOTIDE SEQUENCE [LARGE SCALE GENOMIC DNA]</scope>
    <source>
        <strain evidence="3">RL15000271</strain>
    </source>
</reference>
<evidence type="ECO:0000313" key="6">
    <source>
        <dbReference type="Proteomes" id="UP000401273"/>
    </source>
</evidence>
<dbReference type="EMBL" id="AAAPCR010000004">
    <property type="protein sequence ID" value="EAD8145581.1"/>
    <property type="molecule type" value="Genomic_DNA"/>
</dbReference>
<dbReference type="Proteomes" id="UP000371553">
    <property type="component" value="Unassembled WGS sequence"/>
</dbReference>
<protein>
    <submittedName>
        <fullName evidence="4">Uncharacterized protein</fullName>
    </submittedName>
</protein>
<reference evidence="2 5" key="2">
    <citation type="submission" date="2018-06" db="EMBL/GenBank/DDBJ databases">
        <authorList>
            <consortium name="GenomeTrakr: Next Generation Sequencing Network for Food Pathogen Tracability"/>
        </authorList>
    </citation>
    <scope>NUCLEOTIDE SEQUENCE [LARGE SCALE GENOMIC DNA]</scope>
    <source>
        <strain evidence="2 5">NYAG13B12507-5</strain>
    </source>
</reference>
<dbReference type="EMBL" id="AAARLF010000028">
    <property type="protein sequence ID" value="EAE2899372.1"/>
    <property type="molecule type" value="Genomic_DNA"/>
</dbReference>
<name>A0A463CSG3_LISMN</name>
<accession>A0A463CSG3</accession>
<organism evidence="4">
    <name type="scientific">Listeria monocytogenes</name>
    <dbReference type="NCBI Taxonomy" id="1639"/>
    <lineage>
        <taxon>Bacteria</taxon>
        <taxon>Bacillati</taxon>
        <taxon>Bacillota</taxon>
        <taxon>Bacilli</taxon>
        <taxon>Bacillales</taxon>
        <taxon>Listeriaceae</taxon>
        <taxon>Listeria</taxon>
    </lineage>
</organism>
<evidence type="ECO:0000256" key="1">
    <source>
        <dbReference type="SAM" id="MobiDB-lite"/>
    </source>
</evidence>
<evidence type="ECO:0000313" key="3">
    <source>
        <dbReference type="EMBL" id="EAE2899372.1"/>
    </source>
</evidence>
<dbReference type="Proteomes" id="UP000401273">
    <property type="component" value="Unassembled WGS sequence"/>
</dbReference>
<comment type="caution">
    <text evidence="4">The sequence shown here is derived from an EMBL/GenBank/DDBJ whole genome shotgun (WGS) entry which is preliminary data.</text>
</comment>
<sequence>MMSMNLRDLVDDNENYMTHDEAEKMFIQAGYILIPKSNFNISYTSKDNSKLPNDKTKEKYSYTSDIDKSNKKIKSNVNTKAA</sequence>
<evidence type="ECO:0000313" key="5">
    <source>
        <dbReference type="Proteomes" id="UP000371553"/>
    </source>
</evidence>
<proteinExistence type="predicted"/>
<reference evidence="4" key="1">
    <citation type="journal article" date="2018" name="Genome Biol.">
        <title>SKESA: strategic k-mer extension for scrupulous assemblies.</title>
        <authorList>
            <person name="Souvorov A."/>
            <person name="Agarwala R."/>
            <person name="Lipman D.J."/>
        </authorList>
    </citation>
    <scope>NUCLEOTIDE SEQUENCE [LARGE SCALE GENOMIC DNA]</scope>
    <source>
        <strain evidence="4">CFIAFB20140010</strain>
    </source>
</reference>
<dbReference type="RefSeq" id="WP_039382826.1">
    <property type="nucleotide sequence ID" value="NZ_CP020827.1"/>
</dbReference>
<gene>
    <name evidence="2" type="ORF">CD20_05805</name>
    <name evidence="3" type="ORF">E1W43_15690</name>
    <name evidence="4" type="ORF">GYP27_12970</name>
</gene>
<evidence type="ECO:0000313" key="4">
    <source>
        <dbReference type="EMBL" id="HAB7722894.1"/>
    </source>
</evidence>
<reference evidence="4" key="4">
    <citation type="submission" date="2020-01" db="EMBL/GenBank/DDBJ databases">
        <authorList>
            <consortium name="NCBI Pathogen Detection Project"/>
        </authorList>
    </citation>
    <scope>NUCLEOTIDE SEQUENCE</scope>
    <source>
        <strain evidence="4">CFIAFB20140010</strain>
    </source>
</reference>
<feature type="compositionally biased region" description="Basic and acidic residues" evidence="1">
    <location>
        <begin position="47"/>
        <end position="65"/>
    </location>
</feature>
<dbReference type="EMBL" id="DAAHYZ010000010">
    <property type="protein sequence ID" value="HAB7722894.1"/>
    <property type="molecule type" value="Genomic_DNA"/>
</dbReference>